<name>A0ABT4BAN6_9ACTN</name>
<dbReference type="EMBL" id="JAPNTZ010000016">
    <property type="protein sequence ID" value="MCY1143589.1"/>
    <property type="molecule type" value="Genomic_DNA"/>
</dbReference>
<dbReference type="RefSeq" id="WP_267568121.1">
    <property type="nucleotide sequence ID" value="NZ_JAPNTZ010000016.1"/>
</dbReference>
<accession>A0ABT4BAN6</accession>
<comment type="caution">
    <text evidence="1">The sequence shown here is derived from an EMBL/GenBank/DDBJ whole genome shotgun (WGS) entry which is preliminary data.</text>
</comment>
<gene>
    <name evidence="1" type="ORF">OWR29_36785</name>
</gene>
<proteinExistence type="predicted"/>
<sequence length="239" mass="24762">MGDPSALLAAPSTPEESVSNGFVNPVDLFNYVSPSAWINSGIEKATGIDIFGYFTDAVAGEWDAMWKFGEAMGHLADCLQELGINIQQGAIDLDAEWDGNAADAAYQYFSQFAASVSGQQLDLRDIQQNYHKAAQGAWQLSNQLGNILQAIADKFIIAGIAAAAGTITAETGVGAVVGYGVAGLQVLQMLKLFNDASVKINTAGSVIAGIFGGGMDIGYKGGDLSSVPLPTAAYTTPGA</sequence>
<evidence type="ECO:0000313" key="2">
    <source>
        <dbReference type="Proteomes" id="UP001151002"/>
    </source>
</evidence>
<protein>
    <submittedName>
        <fullName evidence="1">Uncharacterized protein</fullName>
    </submittedName>
</protein>
<organism evidence="1 2">
    <name type="scientific">Paractinoplanes pyxinae</name>
    <dbReference type="NCBI Taxonomy" id="2997416"/>
    <lineage>
        <taxon>Bacteria</taxon>
        <taxon>Bacillati</taxon>
        <taxon>Actinomycetota</taxon>
        <taxon>Actinomycetes</taxon>
        <taxon>Micromonosporales</taxon>
        <taxon>Micromonosporaceae</taxon>
        <taxon>Paractinoplanes</taxon>
    </lineage>
</organism>
<dbReference type="Gene3D" id="1.10.287.1060">
    <property type="entry name" value="ESAT-6-like"/>
    <property type="match status" value="1"/>
</dbReference>
<reference evidence="1" key="1">
    <citation type="submission" date="2022-11" db="EMBL/GenBank/DDBJ databases">
        <authorList>
            <person name="Somphong A."/>
            <person name="Phongsopitanun W."/>
        </authorList>
    </citation>
    <scope>NUCLEOTIDE SEQUENCE</scope>
    <source>
        <strain evidence="1">Pm04-4</strain>
    </source>
</reference>
<evidence type="ECO:0000313" key="1">
    <source>
        <dbReference type="EMBL" id="MCY1143589.1"/>
    </source>
</evidence>
<keyword evidence="2" id="KW-1185">Reference proteome</keyword>
<dbReference type="Proteomes" id="UP001151002">
    <property type="component" value="Unassembled WGS sequence"/>
</dbReference>